<accession>A0A918WP18</accession>
<dbReference type="Proteomes" id="UP000644507">
    <property type="component" value="Unassembled WGS sequence"/>
</dbReference>
<reference evidence="3" key="2">
    <citation type="submission" date="2020-09" db="EMBL/GenBank/DDBJ databases">
        <authorList>
            <person name="Sun Q."/>
            <person name="Kim S."/>
        </authorList>
    </citation>
    <scope>NUCLEOTIDE SEQUENCE</scope>
    <source>
        <strain evidence="3">KCTC 12988</strain>
    </source>
</reference>
<comment type="caution">
    <text evidence="3">The sequence shown here is derived from an EMBL/GenBank/DDBJ whole genome shotgun (WGS) entry which is preliminary data.</text>
</comment>
<reference evidence="3" key="1">
    <citation type="journal article" date="2014" name="Int. J. Syst. Evol. Microbiol.">
        <title>Complete genome sequence of Corynebacterium casei LMG S-19264T (=DSM 44701T), isolated from a smear-ripened cheese.</title>
        <authorList>
            <consortium name="US DOE Joint Genome Institute (JGI-PGF)"/>
            <person name="Walter F."/>
            <person name="Albersmeier A."/>
            <person name="Kalinowski J."/>
            <person name="Ruckert C."/>
        </authorList>
    </citation>
    <scope>NUCLEOTIDE SEQUENCE</scope>
    <source>
        <strain evidence="3">KCTC 12988</strain>
    </source>
</reference>
<dbReference type="RefSeq" id="WP_189574137.1">
    <property type="nucleotide sequence ID" value="NZ_BMXI01000023.1"/>
</dbReference>
<evidence type="ECO:0000313" key="4">
    <source>
        <dbReference type="Proteomes" id="UP000644507"/>
    </source>
</evidence>
<keyword evidence="4" id="KW-1185">Reference proteome</keyword>
<proteinExistence type="predicted"/>
<dbReference type="InterPro" id="IPR013424">
    <property type="entry name" value="Ice-binding_C"/>
</dbReference>
<keyword evidence="1" id="KW-0732">Signal</keyword>
<dbReference type="Pfam" id="PF07589">
    <property type="entry name" value="PEP-CTERM"/>
    <property type="match status" value="1"/>
</dbReference>
<evidence type="ECO:0000313" key="3">
    <source>
        <dbReference type="EMBL" id="GHC67019.1"/>
    </source>
</evidence>
<evidence type="ECO:0000256" key="1">
    <source>
        <dbReference type="SAM" id="SignalP"/>
    </source>
</evidence>
<dbReference type="AlphaFoldDB" id="A0A918WP18"/>
<feature type="signal peptide" evidence="1">
    <location>
        <begin position="1"/>
        <end position="20"/>
    </location>
</feature>
<sequence>MKQQLFLSVIACSLSNFCSGALIISQYVETDSGSTPKGIELFNTGSSTIDFSSTALTVLKGTNGAALSTDFTLSSGSLAAGEVLVIGTSDIGDYLDATFGVGVIQFHEESFTFNGDDALQIQLDGNVEDTFGVPGSDPGAAWVGVNVETRNSNIALKDGITTGDVDGFADPDERFVVVSTTPSATGGLEGFGVAPVPEPSAALLGGLGLLTLLRRRR</sequence>
<dbReference type="PROSITE" id="PS51841">
    <property type="entry name" value="LTD"/>
    <property type="match status" value="1"/>
</dbReference>
<feature type="chain" id="PRO_5036973324" description="LTD domain-containing protein" evidence="1">
    <location>
        <begin position="21"/>
        <end position="217"/>
    </location>
</feature>
<protein>
    <recommendedName>
        <fullName evidence="2">LTD domain-containing protein</fullName>
    </recommendedName>
</protein>
<organism evidence="3 4">
    <name type="scientific">Roseibacillus persicicus</name>
    <dbReference type="NCBI Taxonomy" id="454148"/>
    <lineage>
        <taxon>Bacteria</taxon>
        <taxon>Pseudomonadati</taxon>
        <taxon>Verrucomicrobiota</taxon>
        <taxon>Verrucomicrobiia</taxon>
        <taxon>Verrucomicrobiales</taxon>
        <taxon>Verrucomicrobiaceae</taxon>
        <taxon>Roseibacillus</taxon>
    </lineage>
</organism>
<feature type="domain" description="LTD" evidence="2">
    <location>
        <begin position="8"/>
        <end position="185"/>
    </location>
</feature>
<dbReference type="EMBL" id="BMXI01000023">
    <property type="protein sequence ID" value="GHC67019.1"/>
    <property type="molecule type" value="Genomic_DNA"/>
</dbReference>
<gene>
    <name evidence="3" type="ORF">GCM10007100_38700</name>
</gene>
<dbReference type="InterPro" id="IPR001322">
    <property type="entry name" value="Lamin_tail_dom"/>
</dbReference>
<name>A0A918WP18_9BACT</name>
<evidence type="ECO:0000259" key="2">
    <source>
        <dbReference type="PROSITE" id="PS51841"/>
    </source>
</evidence>